<gene>
    <name evidence="2" type="ORF">B296_00023346</name>
</gene>
<feature type="compositionally biased region" description="Basic residues" evidence="1">
    <location>
        <begin position="24"/>
        <end position="38"/>
    </location>
</feature>
<dbReference type="AlphaFoldDB" id="A0A427AX05"/>
<organism evidence="2 3">
    <name type="scientific">Ensete ventricosum</name>
    <name type="common">Abyssinian banana</name>
    <name type="synonym">Musa ensete</name>
    <dbReference type="NCBI Taxonomy" id="4639"/>
    <lineage>
        <taxon>Eukaryota</taxon>
        <taxon>Viridiplantae</taxon>
        <taxon>Streptophyta</taxon>
        <taxon>Embryophyta</taxon>
        <taxon>Tracheophyta</taxon>
        <taxon>Spermatophyta</taxon>
        <taxon>Magnoliopsida</taxon>
        <taxon>Liliopsida</taxon>
        <taxon>Zingiberales</taxon>
        <taxon>Musaceae</taxon>
        <taxon>Ensete</taxon>
    </lineage>
</organism>
<comment type="caution">
    <text evidence="2">The sequence shown here is derived from an EMBL/GenBank/DDBJ whole genome shotgun (WGS) entry which is preliminary data.</text>
</comment>
<reference evidence="2 3" key="1">
    <citation type="journal article" date="2014" name="Agronomy (Basel)">
        <title>A Draft Genome Sequence for Ensete ventricosum, the Drought-Tolerant Tree Against Hunger.</title>
        <authorList>
            <person name="Harrison J."/>
            <person name="Moore K.A."/>
            <person name="Paszkiewicz K."/>
            <person name="Jones T."/>
            <person name="Grant M."/>
            <person name="Ambacheew D."/>
            <person name="Muzemil S."/>
            <person name="Studholme D.J."/>
        </authorList>
    </citation>
    <scope>NUCLEOTIDE SEQUENCE [LARGE SCALE GENOMIC DNA]</scope>
</reference>
<dbReference type="EMBL" id="AMZH03001092">
    <property type="protein sequence ID" value="RRT80657.1"/>
    <property type="molecule type" value="Genomic_DNA"/>
</dbReference>
<accession>A0A427AX05</accession>
<evidence type="ECO:0000313" key="3">
    <source>
        <dbReference type="Proteomes" id="UP000287651"/>
    </source>
</evidence>
<sequence>MRNRSVTVDFDRRRLQAISAEGGRKKKREKKRSSLSRRREKEEEEPGFIHASCNPSLAGDFSSPRGRRNISPCGENERCD</sequence>
<feature type="region of interest" description="Disordered" evidence="1">
    <location>
        <begin position="1"/>
        <end position="80"/>
    </location>
</feature>
<protein>
    <submittedName>
        <fullName evidence="2">Uncharacterized protein</fullName>
    </submittedName>
</protein>
<proteinExistence type="predicted"/>
<evidence type="ECO:0000256" key="1">
    <source>
        <dbReference type="SAM" id="MobiDB-lite"/>
    </source>
</evidence>
<evidence type="ECO:0000313" key="2">
    <source>
        <dbReference type="EMBL" id="RRT80657.1"/>
    </source>
</evidence>
<name>A0A427AX05_ENSVE</name>
<feature type="non-terminal residue" evidence="2">
    <location>
        <position position="80"/>
    </location>
</feature>
<dbReference type="Proteomes" id="UP000287651">
    <property type="component" value="Unassembled WGS sequence"/>
</dbReference>